<feature type="signal peptide" evidence="1">
    <location>
        <begin position="1"/>
        <end position="27"/>
    </location>
</feature>
<sequence>MEISGPIAGLLSALGGLLSSLTNIAAPVPTSCLHSWPYWKDWNGFSVLRLLQCQKCRNSNDSYVVSFCPTCLLGVIGLLDGDEDSLDAVVTAVFAGSMTGLRALFFFQYHHARNVQHPLPAFKAHRQVLEAHVQEKVIHAMSTQAVGFAAEYGFECYCGNVLVDCYLIDDVDCNKPCPGDPTCKYRGNWAMSFSPKEQLAIPSPAPGQTEIEVKSGGLRQTVVLVTTSGREKHQLQPSQLLPKLILPGLPRRLKPSSHIPCIYKAHQIGAAEVSRASSIISGARINMEHGMAVTITCSTTITACSVTTEVNAVPLALNTIDPSVTTAGPPTDVLPTWTSAPILVLVTTVTVNSDSALPQLRSSKSVTLTGSMS</sequence>
<accession>A0AAN7BTL3</accession>
<evidence type="ECO:0008006" key="4">
    <source>
        <dbReference type="Google" id="ProtNLM"/>
    </source>
</evidence>
<keyword evidence="3" id="KW-1185">Reference proteome</keyword>
<proteinExistence type="predicted"/>
<gene>
    <name evidence="2" type="ORF">QBC38DRAFT_543552</name>
</gene>
<evidence type="ECO:0000256" key="1">
    <source>
        <dbReference type="SAM" id="SignalP"/>
    </source>
</evidence>
<dbReference type="Proteomes" id="UP001301958">
    <property type="component" value="Unassembled WGS sequence"/>
</dbReference>
<feature type="chain" id="PRO_5042931111" description="WSC domain-containing protein" evidence="1">
    <location>
        <begin position="28"/>
        <end position="373"/>
    </location>
</feature>
<evidence type="ECO:0000313" key="3">
    <source>
        <dbReference type="Proteomes" id="UP001301958"/>
    </source>
</evidence>
<dbReference type="EMBL" id="MU865310">
    <property type="protein sequence ID" value="KAK4229227.1"/>
    <property type="molecule type" value="Genomic_DNA"/>
</dbReference>
<dbReference type="AlphaFoldDB" id="A0AAN7BTL3"/>
<organism evidence="2 3">
    <name type="scientific">Podospora fimiseda</name>
    <dbReference type="NCBI Taxonomy" id="252190"/>
    <lineage>
        <taxon>Eukaryota</taxon>
        <taxon>Fungi</taxon>
        <taxon>Dikarya</taxon>
        <taxon>Ascomycota</taxon>
        <taxon>Pezizomycotina</taxon>
        <taxon>Sordariomycetes</taxon>
        <taxon>Sordariomycetidae</taxon>
        <taxon>Sordariales</taxon>
        <taxon>Podosporaceae</taxon>
        <taxon>Podospora</taxon>
    </lineage>
</organism>
<name>A0AAN7BTL3_9PEZI</name>
<reference evidence="2" key="2">
    <citation type="submission" date="2023-05" db="EMBL/GenBank/DDBJ databases">
        <authorList>
            <consortium name="Lawrence Berkeley National Laboratory"/>
            <person name="Steindorff A."/>
            <person name="Hensen N."/>
            <person name="Bonometti L."/>
            <person name="Westerberg I."/>
            <person name="Brannstrom I.O."/>
            <person name="Guillou S."/>
            <person name="Cros-Aarteil S."/>
            <person name="Calhoun S."/>
            <person name="Haridas S."/>
            <person name="Kuo A."/>
            <person name="Mondo S."/>
            <person name="Pangilinan J."/>
            <person name="Riley R."/>
            <person name="Labutti K."/>
            <person name="Andreopoulos B."/>
            <person name="Lipzen A."/>
            <person name="Chen C."/>
            <person name="Yanf M."/>
            <person name="Daum C."/>
            <person name="Ng V."/>
            <person name="Clum A."/>
            <person name="Ohm R."/>
            <person name="Martin F."/>
            <person name="Silar P."/>
            <person name="Natvig D."/>
            <person name="Lalanne C."/>
            <person name="Gautier V."/>
            <person name="Ament-Velasquez S.L."/>
            <person name="Kruys A."/>
            <person name="Hutchinson M.I."/>
            <person name="Powell A.J."/>
            <person name="Barry K."/>
            <person name="Miller A.N."/>
            <person name="Grigoriev I.V."/>
            <person name="Debuchy R."/>
            <person name="Gladieux P."/>
            <person name="Thoren M.H."/>
            <person name="Johannesson H."/>
        </authorList>
    </citation>
    <scope>NUCLEOTIDE SEQUENCE</scope>
    <source>
        <strain evidence="2">CBS 990.96</strain>
    </source>
</reference>
<protein>
    <recommendedName>
        <fullName evidence="4">WSC domain-containing protein</fullName>
    </recommendedName>
</protein>
<comment type="caution">
    <text evidence="2">The sequence shown here is derived from an EMBL/GenBank/DDBJ whole genome shotgun (WGS) entry which is preliminary data.</text>
</comment>
<keyword evidence="1" id="KW-0732">Signal</keyword>
<reference evidence="2" key="1">
    <citation type="journal article" date="2023" name="Mol. Phylogenet. Evol.">
        <title>Genome-scale phylogeny and comparative genomics of the fungal order Sordariales.</title>
        <authorList>
            <person name="Hensen N."/>
            <person name="Bonometti L."/>
            <person name="Westerberg I."/>
            <person name="Brannstrom I.O."/>
            <person name="Guillou S."/>
            <person name="Cros-Aarteil S."/>
            <person name="Calhoun S."/>
            <person name="Haridas S."/>
            <person name="Kuo A."/>
            <person name="Mondo S."/>
            <person name="Pangilinan J."/>
            <person name="Riley R."/>
            <person name="LaButti K."/>
            <person name="Andreopoulos B."/>
            <person name="Lipzen A."/>
            <person name="Chen C."/>
            <person name="Yan M."/>
            <person name="Daum C."/>
            <person name="Ng V."/>
            <person name="Clum A."/>
            <person name="Steindorff A."/>
            <person name="Ohm R.A."/>
            <person name="Martin F."/>
            <person name="Silar P."/>
            <person name="Natvig D.O."/>
            <person name="Lalanne C."/>
            <person name="Gautier V."/>
            <person name="Ament-Velasquez S.L."/>
            <person name="Kruys A."/>
            <person name="Hutchinson M.I."/>
            <person name="Powell A.J."/>
            <person name="Barry K."/>
            <person name="Miller A.N."/>
            <person name="Grigoriev I.V."/>
            <person name="Debuchy R."/>
            <person name="Gladieux P."/>
            <person name="Hiltunen Thoren M."/>
            <person name="Johannesson H."/>
        </authorList>
    </citation>
    <scope>NUCLEOTIDE SEQUENCE</scope>
    <source>
        <strain evidence="2">CBS 990.96</strain>
    </source>
</reference>
<evidence type="ECO:0000313" key="2">
    <source>
        <dbReference type="EMBL" id="KAK4229227.1"/>
    </source>
</evidence>